<dbReference type="Pfam" id="PF21742">
    <property type="entry name" value="DUF6868"/>
    <property type="match status" value="1"/>
</dbReference>
<dbReference type="RefSeq" id="WP_119891868.1">
    <property type="nucleotide sequence ID" value="NZ_CP032419.1"/>
</dbReference>
<proteinExistence type="predicted"/>
<protein>
    <recommendedName>
        <fullName evidence="2">DUF6868 domain-containing protein</fullName>
    </recommendedName>
</protein>
<feature type="domain" description="DUF6868" evidence="2">
    <location>
        <begin position="1"/>
        <end position="79"/>
    </location>
</feature>
<accession>A0A385YWE1</accession>
<dbReference type="AlphaFoldDB" id="A0A385YWE1"/>
<dbReference type="Proteomes" id="UP000265560">
    <property type="component" value="Chromosome"/>
</dbReference>
<gene>
    <name evidence="3" type="ORF">D3880_02010</name>
</gene>
<dbReference type="OrthoDB" id="5472096at2"/>
<reference evidence="4" key="1">
    <citation type="submission" date="2018-09" db="EMBL/GenBank/DDBJ databases">
        <authorList>
            <person name="Zhu H."/>
        </authorList>
    </citation>
    <scope>NUCLEOTIDE SEQUENCE [LARGE SCALE GENOMIC DNA]</scope>
    <source>
        <strain evidence="4">K2W31S-8</strain>
    </source>
</reference>
<feature type="transmembrane region" description="Helical" evidence="1">
    <location>
        <begin position="9"/>
        <end position="32"/>
    </location>
</feature>
<evidence type="ECO:0000313" key="3">
    <source>
        <dbReference type="EMBL" id="AYC31235.1"/>
    </source>
</evidence>
<keyword evidence="1" id="KW-0472">Membrane</keyword>
<dbReference type="EMBL" id="CP032419">
    <property type="protein sequence ID" value="AYC31235.1"/>
    <property type="molecule type" value="Genomic_DNA"/>
</dbReference>
<dbReference type="KEGG" id="pcav:D3880_02010"/>
<keyword evidence="1" id="KW-1133">Transmembrane helix</keyword>
<name>A0A385YWE1_9PSED</name>
<sequence>MNVELIQHFLLWSLGINYAVLLVWFAVFRGAHDWLYRLHGRWFRLSLESFDALHYGGMAVYKIGVLLFNLTPLLALLLVS</sequence>
<dbReference type="InterPro" id="IPR049220">
    <property type="entry name" value="DUF6868"/>
</dbReference>
<keyword evidence="1" id="KW-0812">Transmembrane</keyword>
<feature type="transmembrane region" description="Helical" evidence="1">
    <location>
        <begin position="52"/>
        <end position="79"/>
    </location>
</feature>
<organism evidence="3 4">
    <name type="scientific">Pseudomonas cavernae</name>
    <dbReference type="NCBI Taxonomy" id="2320867"/>
    <lineage>
        <taxon>Bacteria</taxon>
        <taxon>Pseudomonadati</taxon>
        <taxon>Pseudomonadota</taxon>
        <taxon>Gammaproteobacteria</taxon>
        <taxon>Pseudomonadales</taxon>
        <taxon>Pseudomonadaceae</taxon>
        <taxon>Pseudomonas</taxon>
    </lineage>
</organism>
<keyword evidence="4" id="KW-1185">Reference proteome</keyword>
<evidence type="ECO:0000256" key="1">
    <source>
        <dbReference type="SAM" id="Phobius"/>
    </source>
</evidence>
<evidence type="ECO:0000313" key="4">
    <source>
        <dbReference type="Proteomes" id="UP000265560"/>
    </source>
</evidence>
<evidence type="ECO:0000259" key="2">
    <source>
        <dbReference type="Pfam" id="PF21742"/>
    </source>
</evidence>